<dbReference type="OrthoDB" id="132546at2157"/>
<dbReference type="InterPro" id="IPR001296">
    <property type="entry name" value="Glyco_trans_1"/>
</dbReference>
<accession>A0A1H7V079</accession>
<protein>
    <submittedName>
        <fullName evidence="3">Glycosyltransferase involved in cell wall bisynthesis</fullName>
    </submittedName>
</protein>
<dbReference type="PANTHER" id="PTHR45947">
    <property type="entry name" value="SULFOQUINOVOSYL TRANSFERASE SQD2"/>
    <property type="match status" value="1"/>
</dbReference>
<feature type="domain" description="Glycosyl transferase family 1" evidence="1">
    <location>
        <begin position="221"/>
        <end position="384"/>
    </location>
</feature>
<dbReference type="Pfam" id="PF00534">
    <property type="entry name" value="Glycos_transf_1"/>
    <property type="match status" value="1"/>
</dbReference>
<reference evidence="3 4" key="1">
    <citation type="submission" date="2016-10" db="EMBL/GenBank/DDBJ databases">
        <authorList>
            <person name="de Groot N.N."/>
        </authorList>
    </citation>
    <scope>NUCLEOTIDE SEQUENCE [LARGE SCALE GENOMIC DNA]</scope>
    <source>
        <strain evidence="3 4">CDM_5</strain>
    </source>
</reference>
<dbReference type="InterPro" id="IPR050194">
    <property type="entry name" value="Glycosyltransferase_grp1"/>
</dbReference>
<dbReference type="GO" id="GO:0016757">
    <property type="term" value="F:glycosyltransferase activity"/>
    <property type="evidence" value="ECO:0007669"/>
    <property type="project" value="InterPro"/>
</dbReference>
<gene>
    <name evidence="3" type="ORF">SAMN04488691_11545</name>
</gene>
<evidence type="ECO:0000313" key="3">
    <source>
        <dbReference type="EMBL" id="SEM02429.1"/>
    </source>
</evidence>
<dbReference type="RefSeq" id="WP_074796717.1">
    <property type="nucleotide sequence ID" value="NZ_FOAD01000015.1"/>
</dbReference>
<sequence length="407" mass="46160">MTATTANETVQPRSETVVADSDLLVVSHQYNSFVKSQVDELSKYYNSVTVFARFNKIANIANYLPIKRLRPFCSDVKINDEEEIPENVSVIPVPLIYFPLSFSRRRLGDKHANKVARIIERRDIHFDIIHSHMTWTAGHVGNKLSKRYDVPHVLTVHENREWLYDEIDSNNTKLQNVWREADSLIRVNRADIPKLKEFSEHVEYIPNGFEVGRFEYVPTSEARAQLGIDDDETVLFSLGNLTERKGFQHAIEIIDRLSEDCRYVIGGTGPMESKLRQKAKDNGLSEAMVLLGYVANEDLKYWMSAADVVVHPSYSESFGLVPLEALACGTPVVATRNGGSEEVIVSDDYGRLFDSPEQYAQFTEAVQSVLGQDWDSDILVRYAKNFTIPKICGEIIELHCSLLNSHS</sequence>
<evidence type="ECO:0000259" key="1">
    <source>
        <dbReference type="Pfam" id="PF00534"/>
    </source>
</evidence>
<name>A0A1H7V079_HALLR</name>
<dbReference type="EMBL" id="FOAD01000015">
    <property type="protein sequence ID" value="SEM02429.1"/>
    <property type="molecule type" value="Genomic_DNA"/>
</dbReference>
<evidence type="ECO:0000259" key="2">
    <source>
        <dbReference type="Pfam" id="PF13439"/>
    </source>
</evidence>
<organism evidence="3 4">
    <name type="scientific">Haloferax larsenii</name>
    <dbReference type="NCBI Taxonomy" id="302484"/>
    <lineage>
        <taxon>Archaea</taxon>
        <taxon>Methanobacteriati</taxon>
        <taxon>Methanobacteriota</taxon>
        <taxon>Stenosarchaea group</taxon>
        <taxon>Halobacteria</taxon>
        <taxon>Halobacteriales</taxon>
        <taxon>Haloferacaceae</taxon>
        <taxon>Haloferax</taxon>
    </lineage>
</organism>
<dbReference type="SUPFAM" id="SSF53756">
    <property type="entry name" value="UDP-Glycosyltransferase/glycogen phosphorylase"/>
    <property type="match status" value="1"/>
</dbReference>
<dbReference type="Pfam" id="PF13439">
    <property type="entry name" value="Glyco_transf_4"/>
    <property type="match status" value="1"/>
</dbReference>
<evidence type="ECO:0000313" key="4">
    <source>
        <dbReference type="Proteomes" id="UP000183894"/>
    </source>
</evidence>
<dbReference type="Gene3D" id="3.40.50.2000">
    <property type="entry name" value="Glycogen Phosphorylase B"/>
    <property type="match status" value="2"/>
</dbReference>
<keyword evidence="3" id="KW-0808">Transferase</keyword>
<dbReference type="InterPro" id="IPR028098">
    <property type="entry name" value="Glyco_trans_4-like_N"/>
</dbReference>
<dbReference type="PANTHER" id="PTHR45947:SF3">
    <property type="entry name" value="SULFOQUINOVOSYL TRANSFERASE SQD2"/>
    <property type="match status" value="1"/>
</dbReference>
<dbReference type="Proteomes" id="UP000183894">
    <property type="component" value="Unassembled WGS sequence"/>
</dbReference>
<feature type="domain" description="Glycosyltransferase subfamily 4-like N-terminal" evidence="2">
    <location>
        <begin position="82"/>
        <end position="211"/>
    </location>
</feature>
<dbReference type="AlphaFoldDB" id="A0A1H7V079"/>
<proteinExistence type="predicted"/>